<dbReference type="RefSeq" id="WP_129237581.1">
    <property type="nucleotide sequence ID" value="NZ_CP035464.1"/>
</dbReference>
<evidence type="ECO:0000256" key="1">
    <source>
        <dbReference type="SAM" id="MobiDB-lite"/>
    </source>
</evidence>
<evidence type="ECO:0000313" key="2">
    <source>
        <dbReference type="EMBL" id="QAY33100.1"/>
    </source>
</evidence>
<feature type="region of interest" description="Disordered" evidence="1">
    <location>
        <begin position="263"/>
        <end position="284"/>
    </location>
</feature>
<dbReference type="EMBL" id="CP035464">
    <property type="protein sequence ID" value="QAY33100.1"/>
    <property type="molecule type" value="Genomic_DNA"/>
</dbReference>
<name>A0A4P6DWG9_9BIFI</name>
<evidence type="ECO:0000313" key="3">
    <source>
        <dbReference type="Proteomes" id="UP000293589"/>
    </source>
</evidence>
<protein>
    <submittedName>
        <fullName evidence="2">Uncharacterized protein</fullName>
    </submittedName>
</protein>
<dbReference type="KEGG" id="bgx:ESN35_06555"/>
<accession>A0A4P6DWG9</accession>
<sequence length="354" mass="40373">MADVATLSVTYDRLRQSLVNEYLRQAKSLWDSLTPAEWWNDAVTVGVAARSCMAEINMIAQVRRLAVSYADDTMKSMGITPSDQSVEFVYPRYGTTPWLVAMRPASTYRHDAAQYPDIRPDEWPGADDDYFEIIDQWLSDSISRLESIAETDSVVAGNMATLDRFEDSKVLSYRRVVHPELSKTGTCGLCLVAADRWYSIGTLLPLHQRCRCTVAPAGSDDDPDFQLSDKDLKTLYAEAGGTDRKHLSEIRVQTITHGELGPILTTKEAKASPRQSSDGWRKPDVSYTREQYEKMLNHAREFDKRYKELQDSDKDKLSFRLDGKTYVFKNTGRISQARKWQQSFQRQLEAILNR</sequence>
<gene>
    <name evidence="2" type="ORF">ESN35_06555</name>
</gene>
<proteinExistence type="predicted"/>
<reference evidence="2 3" key="1">
    <citation type="submission" date="2019-01" db="EMBL/GenBank/DDBJ databases">
        <title>Complete genome sequence of Bifidobacterium gallinarum CACC 514.</title>
        <authorList>
            <person name="Jung M."/>
        </authorList>
    </citation>
    <scope>NUCLEOTIDE SEQUENCE [LARGE SCALE GENOMIC DNA]</scope>
    <source>
        <strain evidence="2 3">CACC 514</strain>
    </source>
</reference>
<dbReference type="Proteomes" id="UP000293589">
    <property type="component" value="Chromosome"/>
</dbReference>
<organism evidence="2 3">
    <name type="scientific">Bifidobacterium pullorum subsp. gallinarum</name>
    <dbReference type="NCBI Taxonomy" id="78344"/>
    <lineage>
        <taxon>Bacteria</taxon>
        <taxon>Bacillati</taxon>
        <taxon>Actinomycetota</taxon>
        <taxon>Actinomycetes</taxon>
        <taxon>Bifidobacteriales</taxon>
        <taxon>Bifidobacteriaceae</taxon>
        <taxon>Bifidobacterium</taxon>
    </lineage>
</organism>
<dbReference type="AlphaFoldDB" id="A0A4P6DWG9"/>